<feature type="region of interest" description="Disordered" evidence="1">
    <location>
        <begin position="541"/>
        <end position="590"/>
    </location>
</feature>
<keyword evidence="3" id="KW-0732">Signal</keyword>
<feature type="chain" id="PRO_5043035610" evidence="3">
    <location>
        <begin position="21"/>
        <end position="590"/>
    </location>
</feature>
<proteinExistence type="predicted"/>
<reference evidence="4" key="1">
    <citation type="journal article" date="2023" name="Mol. Phylogenet. Evol.">
        <title>Genome-scale phylogeny and comparative genomics of the fungal order Sordariales.</title>
        <authorList>
            <person name="Hensen N."/>
            <person name="Bonometti L."/>
            <person name="Westerberg I."/>
            <person name="Brannstrom I.O."/>
            <person name="Guillou S."/>
            <person name="Cros-Aarteil S."/>
            <person name="Calhoun S."/>
            <person name="Haridas S."/>
            <person name="Kuo A."/>
            <person name="Mondo S."/>
            <person name="Pangilinan J."/>
            <person name="Riley R."/>
            <person name="LaButti K."/>
            <person name="Andreopoulos B."/>
            <person name="Lipzen A."/>
            <person name="Chen C."/>
            <person name="Yan M."/>
            <person name="Daum C."/>
            <person name="Ng V."/>
            <person name="Clum A."/>
            <person name="Steindorff A."/>
            <person name="Ohm R.A."/>
            <person name="Martin F."/>
            <person name="Silar P."/>
            <person name="Natvig D.O."/>
            <person name="Lalanne C."/>
            <person name="Gautier V."/>
            <person name="Ament-Velasquez S.L."/>
            <person name="Kruys A."/>
            <person name="Hutchinson M.I."/>
            <person name="Powell A.J."/>
            <person name="Barry K."/>
            <person name="Miller A.N."/>
            <person name="Grigoriev I.V."/>
            <person name="Debuchy R."/>
            <person name="Gladieux P."/>
            <person name="Hiltunen Thoren M."/>
            <person name="Johannesson H."/>
        </authorList>
    </citation>
    <scope>NUCLEOTIDE SEQUENCE</scope>
    <source>
        <strain evidence="4">CBS 315.58</strain>
    </source>
</reference>
<feature type="compositionally biased region" description="Low complexity" evidence="1">
    <location>
        <begin position="552"/>
        <end position="584"/>
    </location>
</feature>
<evidence type="ECO:0000313" key="4">
    <source>
        <dbReference type="EMBL" id="KAK4200602.1"/>
    </source>
</evidence>
<feature type="compositionally biased region" description="Pro residues" evidence="1">
    <location>
        <begin position="489"/>
        <end position="499"/>
    </location>
</feature>
<gene>
    <name evidence="4" type="ORF">QBC40DRAFT_264890</name>
</gene>
<keyword evidence="5" id="KW-1185">Reference proteome</keyword>
<evidence type="ECO:0000256" key="1">
    <source>
        <dbReference type="SAM" id="MobiDB-lite"/>
    </source>
</evidence>
<keyword evidence="2" id="KW-1133">Transmembrane helix</keyword>
<dbReference type="Gene3D" id="2.120.10.70">
    <property type="entry name" value="Fucose-specific lectin"/>
    <property type="match status" value="1"/>
</dbReference>
<accession>A0AAN7AW24</accession>
<keyword evidence="2" id="KW-0472">Membrane</keyword>
<feature type="transmembrane region" description="Helical" evidence="2">
    <location>
        <begin position="394"/>
        <end position="417"/>
    </location>
</feature>
<comment type="caution">
    <text evidence="4">The sequence shown here is derived from an EMBL/GenBank/DDBJ whole genome shotgun (WGS) entry which is preliminary data.</text>
</comment>
<sequence length="590" mass="65229">MASLFSSLLLLGAAVSPVHARLAAWWNGAGPQIILQNETTGFIRYSKCNLFDNPKYSYTDGSVFSLTIKPKNDTPLAGSGYWSNEFTAASIYYLTERYEIANALFHCNMTTGLFESKGNWIISQEAPSVHPNTGLASSLLGEVGGYRLFYHNKDGQVAQLGYTRDDGQWLYKGMISKDVNTVPALGVAFSGKENITVVSTRDDKNIGITRYNSEKTWWRSALPQALQGEADVINSKVNKTDIAINETAPVNFTLPAYDAATKGMGLSIDRNFTRFIWYIGTDKKIHQIGNTNYFWSIRENQTEAFWPEADEPNASLGVASNMQASLVHLYYMSKGKLIQAKFENDSWKAFSNVPEPPAQQATTSPTPAPTTATESPASNNPDVPNEGLSTGAKAGIGVGVSLGVIALGVLIAVLFLIKRKSHNGFEHPPQQHSDDGSTLAPTTPSPSYGVPHHPQNPGMVHYNNIAPQYHNNQMAQYDNYAWDQKQYGPIPPSSSPPVSQPYSSPRSAYAPIHQLDSETRPTELCAQPLYELPNQANSHELVAESAQRRAEQLQQQQQQQQGQQMYQQQQAQQQPQEQMYEGQLPPRYQQ</sequence>
<dbReference type="Proteomes" id="UP001303160">
    <property type="component" value="Unassembled WGS sequence"/>
</dbReference>
<dbReference type="EMBL" id="MU863917">
    <property type="protein sequence ID" value="KAK4200602.1"/>
    <property type="molecule type" value="Genomic_DNA"/>
</dbReference>
<protein>
    <submittedName>
        <fullName evidence="4">Uncharacterized protein</fullName>
    </submittedName>
</protein>
<dbReference type="SUPFAM" id="SSF89372">
    <property type="entry name" value="Fucose-specific lectin"/>
    <property type="match status" value="1"/>
</dbReference>
<name>A0AAN7AW24_9PEZI</name>
<feature type="compositionally biased region" description="Low complexity" evidence="1">
    <location>
        <begin position="358"/>
        <end position="377"/>
    </location>
</feature>
<feature type="region of interest" description="Disordered" evidence="1">
    <location>
        <begin position="350"/>
        <end position="386"/>
    </location>
</feature>
<feature type="region of interest" description="Disordered" evidence="1">
    <location>
        <begin position="485"/>
        <end position="507"/>
    </location>
</feature>
<dbReference type="AlphaFoldDB" id="A0AAN7AW24"/>
<evidence type="ECO:0000256" key="2">
    <source>
        <dbReference type="SAM" id="Phobius"/>
    </source>
</evidence>
<keyword evidence="2" id="KW-0812">Transmembrane</keyword>
<evidence type="ECO:0000256" key="3">
    <source>
        <dbReference type="SAM" id="SignalP"/>
    </source>
</evidence>
<organism evidence="4 5">
    <name type="scientific">Triangularia verruculosa</name>
    <dbReference type="NCBI Taxonomy" id="2587418"/>
    <lineage>
        <taxon>Eukaryota</taxon>
        <taxon>Fungi</taxon>
        <taxon>Dikarya</taxon>
        <taxon>Ascomycota</taxon>
        <taxon>Pezizomycotina</taxon>
        <taxon>Sordariomycetes</taxon>
        <taxon>Sordariomycetidae</taxon>
        <taxon>Sordariales</taxon>
        <taxon>Podosporaceae</taxon>
        <taxon>Triangularia</taxon>
    </lineage>
</organism>
<feature type="signal peptide" evidence="3">
    <location>
        <begin position="1"/>
        <end position="20"/>
    </location>
</feature>
<feature type="region of interest" description="Disordered" evidence="1">
    <location>
        <begin position="425"/>
        <end position="464"/>
    </location>
</feature>
<reference evidence="4" key="2">
    <citation type="submission" date="2023-05" db="EMBL/GenBank/DDBJ databases">
        <authorList>
            <consortium name="Lawrence Berkeley National Laboratory"/>
            <person name="Steindorff A."/>
            <person name="Hensen N."/>
            <person name="Bonometti L."/>
            <person name="Westerberg I."/>
            <person name="Brannstrom I.O."/>
            <person name="Guillou S."/>
            <person name="Cros-Aarteil S."/>
            <person name="Calhoun S."/>
            <person name="Haridas S."/>
            <person name="Kuo A."/>
            <person name="Mondo S."/>
            <person name="Pangilinan J."/>
            <person name="Riley R."/>
            <person name="Labutti K."/>
            <person name="Andreopoulos B."/>
            <person name="Lipzen A."/>
            <person name="Chen C."/>
            <person name="Yanf M."/>
            <person name="Daum C."/>
            <person name="Ng V."/>
            <person name="Clum A."/>
            <person name="Ohm R."/>
            <person name="Martin F."/>
            <person name="Silar P."/>
            <person name="Natvig D."/>
            <person name="Lalanne C."/>
            <person name="Gautier V."/>
            <person name="Ament-Velasquez S.L."/>
            <person name="Kruys A."/>
            <person name="Hutchinson M.I."/>
            <person name="Powell A.J."/>
            <person name="Barry K."/>
            <person name="Miller A.N."/>
            <person name="Grigoriev I.V."/>
            <person name="Debuchy R."/>
            <person name="Gladieux P."/>
            <person name="Thoren M.H."/>
            <person name="Johannesson H."/>
        </authorList>
    </citation>
    <scope>NUCLEOTIDE SEQUENCE</scope>
    <source>
        <strain evidence="4">CBS 315.58</strain>
    </source>
</reference>
<evidence type="ECO:0000313" key="5">
    <source>
        <dbReference type="Proteomes" id="UP001303160"/>
    </source>
</evidence>